<keyword evidence="2" id="KW-1185">Reference proteome</keyword>
<proteinExistence type="predicted"/>
<organism evidence="1 2">
    <name type="scientific">Protea cynaroides</name>
    <dbReference type="NCBI Taxonomy" id="273540"/>
    <lineage>
        <taxon>Eukaryota</taxon>
        <taxon>Viridiplantae</taxon>
        <taxon>Streptophyta</taxon>
        <taxon>Embryophyta</taxon>
        <taxon>Tracheophyta</taxon>
        <taxon>Spermatophyta</taxon>
        <taxon>Magnoliopsida</taxon>
        <taxon>Proteales</taxon>
        <taxon>Proteaceae</taxon>
        <taxon>Protea</taxon>
    </lineage>
</organism>
<dbReference type="EMBL" id="JAMYWD010000009">
    <property type="protein sequence ID" value="KAJ4959867.1"/>
    <property type="molecule type" value="Genomic_DNA"/>
</dbReference>
<comment type="caution">
    <text evidence="1">The sequence shown here is derived from an EMBL/GenBank/DDBJ whole genome shotgun (WGS) entry which is preliminary data.</text>
</comment>
<protein>
    <submittedName>
        <fullName evidence="1">Uncharacterized protein</fullName>
    </submittedName>
</protein>
<dbReference type="Proteomes" id="UP001141806">
    <property type="component" value="Unassembled WGS sequence"/>
</dbReference>
<sequence>MLQWQFKLLPPLQKPKTASSVQLWIGGRQKSATTANVHGEKLVKLLSTRTAETSNGSGTPSHLNRKWIQLRIAAEINLIDGRPGILLYEFRRAMIAMDELRSELERMAGQGGFAGCESEVGLQERVENLKGCFGV</sequence>
<accession>A0A9Q0K200</accession>
<dbReference type="AlphaFoldDB" id="A0A9Q0K200"/>
<gene>
    <name evidence="1" type="ORF">NE237_019777</name>
</gene>
<name>A0A9Q0K200_9MAGN</name>
<reference evidence="1" key="1">
    <citation type="journal article" date="2023" name="Plant J.">
        <title>The genome of the king protea, Protea cynaroides.</title>
        <authorList>
            <person name="Chang J."/>
            <person name="Duong T.A."/>
            <person name="Schoeman C."/>
            <person name="Ma X."/>
            <person name="Roodt D."/>
            <person name="Barker N."/>
            <person name="Li Z."/>
            <person name="Van de Peer Y."/>
            <person name="Mizrachi E."/>
        </authorList>
    </citation>
    <scope>NUCLEOTIDE SEQUENCE</scope>
    <source>
        <tissue evidence="1">Young leaves</tissue>
    </source>
</reference>
<evidence type="ECO:0000313" key="2">
    <source>
        <dbReference type="Proteomes" id="UP001141806"/>
    </source>
</evidence>
<dbReference type="OrthoDB" id="691840at2759"/>
<evidence type="ECO:0000313" key="1">
    <source>
        <dbReference type="EMBL" id="KAJ4959867.1"/>
    </source>
</evidence>